<evidence type="ECO:0008006" key="5">
    <source>
        <dbReference type="Google" id="ProtNLM"/>
    </source>
</evidence>
<dbReference type="InterPro" id="IPR041667">
    <property type="entry name" value="Cupin_8"/>
</dbReference>
<dbReference type="SUPFAM" id="SSF81383">
    <property type="entry name" value="F-box domain"/>
    <property type="match status" value="1"/>
</dbReference>
<dbReference type="GO" id="GO:0005634">
    <property type="term" value="C:nucleus"/>
    <property type="evidence" value="ECO:0007669"/>
    <property type="project" value="TreeGrafter"/>
</dbReference>
<reference evidence="3 4" key="1">
    <citation type="submission" date="2020-07" db="EMBL/GenBank/DDBJ databases">
        <title>The yeast mating-type switching endonuclease HO is a domesticated member of an unorthodox homing genetic element family.</title>
        <authorList>
            <person name="Coughlan A.Y."/>
            <person name="Lombardi L."/>
            <person name="Braun-Galleani S."/>
            <person name="Martos A.R."/>
            <person name="Galeote V."/>
            <person name="Bigey F."/>
            <person name="Dequin S."/>
            <person name="Byrne K.P."/>
            <person name="Wolfe K.H."/>
        </authorList>
    </citation>
    <scope>NUCLEOTIDE SEQUENCE [LARGE SCALE GENOMIC DNA]</scope>
    <source>
        <strain evidence="3 4">NRRL Y-6702</strain>
    </source>
</reference>
<dbReference type="OrthoDB" id="424465at2759"/>
<sequence>MTGEFKRQSRLPAYRINVYAISPRHPLGVKPSGNVLLVTENLEETKKRRAMLLGDFAKFSEELLLEVLTYLNDQDLKNLSHCSRILYAYAYSEDLWRNMYMKEYCRLGKAHSCGEIVPFASQKWRGSWRKSVLGIAHEALPQSNDLIFSDILYRPYQCSKINYRMLFKDIIELEEKSYHCCHSLNKQFGIERFREEDILQEGFKTKYVEKPFILQSATVRDRWPNWDLDHLLKMFPEKCFRQEAVQWKLSKYIDYARNNMDESPLYLFDCNGSPIKQIAEQYVSPSLFKSDFFKLFKKEGIKCRPDHRWLIAGPERSGSTFHKDPNQTSAWNTVLSGMKLWIMLPPEVKPPGVSTDKDEDEVTAPVGISEWILSGFYNDSVQLALQGQCLIGITFPGECIYVPSGWWHSVINLTDTVALTENFVPEPVLGKVLYFLKNKKSQISGFHAKDVVRSVRAFINESRDNVSTDDEDNYIQILQDFLDNSENYELDNEDCGVKSYSELELPIFEFFIELIKKSPHRDALPAALKCLHEMEGRVNNIAKKSAMWQKLKGSDEMTFSFGLSVE</sequence>
<dbReference type="InterPro" id="IPR003347">
    <property type="entry name" value="JmjC_dom"/>
</dbReference>
<dbReference type="PANTHER" id="PTHR12480:SF21">
    <property type="entry name" value="JMJC DOMAIN-CONTAINING PROTEIN 8"/>
    <property type="match status" value="1"/>
</dbReference>
<dbReference type="PROSITE" id="PS51184">
    <property type="entry name" value="JMJC"/>
    <property type="match status" value="1"/>
</dbReference>
<dbReference type="InterPro" id="IPR050910">
    <property type="entry name" value="JMJD6_ArgDemeth/LysHydrox"/>
</dbReference>
<gene>
    <name evidence="3" type="ORF">HG535_0B04130</name>
</gene>
<dbReference type="RefSeq" id="XP_037143099.1">
    <property type="nucleotide sequence ID" value="XM_037287204.1"/>
</dbReference>
<dbReference type="SMART" id="SM00558">
    <property type="entry name" value="JmjC"/>
    <property type="match status" value="1"/>
</dbReference>
<dbReference type="Gene3D" id="2.60.120.650">
    <property type="entry name" value="Cupin"/>
    <property type="match status" value="1"/>
</dbReference>
<dbReference type="Gene3D" id="1.20.1280.50">
    <property type="match status" value="1"/>
</dbReference>
<keyword evidence="4" id="KW-1185">Reference proteome</keyword>
<dbReference type="PROSITE" id="PS50181">
    <property type="entry name" value="FBOX"/>
    <property type="match status" value="1"/>
</dbReference>
<dbReference type="PANTHER" id="PTHR12480">
    <property type="entry name" value="ARGININE DEMETHYLASE AND LYSYL-HYDROXYLASE JMJD"/>
    <property type="match status" value="1"/>
</dbReference>
<evidence type="ECO:0000313" key="3">
    <source>
        <dbReference type="EMBL" id="QLG71371.1"/>
    </source>
</evidence>
<accession>A0A7H9AYI9</accession>
<proteinExistence type="predicted"/>
<dbReference type="Pfam" id="PF12937">
    <property type="entry name" value="F-box-like"/>
    <property type="match status" value="1"/>
</dbReference>
<dbReference type="Pfam" id="PF13621">
    <property type="entry name" value="Cupin_8"/>
    <property type="match status" value="1"/>
</dbReference>
<organism evidence="3 4">
    <name type="scientific">Zygotorulaspora mrakii</name>
    <name type="common">Zygosaccharomyces mrakii</name>
    <dbReference type="NCBI Taxonomy" id="42260"/>
    <lineage>
        <taxon>Eukaryota</taxon>
        <taxon>Fungi</taxon>
        <taxon>Dikarya</taxon>
        <taxon>Ascomycota</taxon>
        <taxon>Saccharomycotina</taxon>
        <taxon>Saccharomycetes</taxon>
        <taxon>Saccharomycetales</taxon>
        <taxon>Saccharomycetaceae</taxon>
        <taxon>Zygotorulaspora</taxon>
    </lineage>
</organism>
<dbReference type="Proteomes" id="UP000509704">
    <property type="component" value="Chromosome 2"/>
</dbReference>
<dbReference type="EMBL" id="CP058605">
    <property type="protein sequence ID" value="QLG71371.1"/>
    <property type="molecule type" value="Genomic_DNA"/>
</dbReference>
<feature type="domain" description="F-box" evidence="1">
    <location>
        <begin position="53"/>
        <end position="99"/>
    </location>
</feature>
<dbReference type="AlphaFoldDB" id="A0A7H9AYI9"/>
<feature type="domain" description="JmjC" evidence="2">
    <location>
        <begin position="273"/>
        <end position="440"/>
    </location>
</feature>
<evidence type="ECO:0000259" key="2">
    <source>
        <dbReference type="PROSITE" id="PS51184"/>
    </source>
</evidence>
<dbReference type="InterPro" id="IPR001810">
    <property type="entry name" value="F-box_dom"/>
</dbReference>
<evidence type="ECO:0000259" key="1">
    <source>
        <dbReference type="PROSITE" id="PS50181"/>
    </source>
</evidence>
<dbReference type="GO" id="GO:0000987">
    <property type="term" value="F:cis-regulatory region sequence-specific DNA binding"/>
    <property type="evidence" value="ECO:0007669"/>
    <property type="project" value="TreeGrafter"/>
</dbReference>
<protein>
    <recommendedName>
        <fullName evidence="5">JmjC domain-containing protein</fullName>
    </recommendedName>
</protein>
<dbReference type="GeneID" id="59235032"/>
<dbReference type="SUPFAM" id="SSF51197">
    <property type="entry name" value="Clavaminate synthase-like"/>
    <property type="match status" value="1"/>
</dbReference>
<dbReference type="KEGG" id="zmk:HG535_0B04130"/>
<dbReference type="InterPro" id="IPR036047">
    <property type="entry name" value="F-box-like_dom_sf"/>
</dbReference>
<evidence type="ECO:0000313" key="4">
    <source>
        <dbReference type="Proteomes" id="UP000509704"/>
    </source>
</evidence>
<name>A0A7H9AYI9_ZYGMR</name>